<evidence type="ECO:0000313" key="2">
    <source>
        <dbReference type="Proteomes" id="UP001215087"/>
    </source>
</evidence>
<comment type="caution">
    <text evidence="1">The sequence shown here is derived from an EMBL/GenBank/DDBJ whole genome shotgun (WGS) entry which is preliminary data.</text>
</comment>
<gene>
    <name evidence="1" type="ORF">PTZ04_18815</name>
</gene>
<reference evidence="1 2" key="1">
    <citation type="submission" date="2023-02" db="EMBL/GenBank/DDBJ databases">
        <title>Comparative genome analysis of Eubacterium limosum species.</title>
        <authorList>
            <person name="Bak J.E."/>
        </authorList>
    </citation>
    <scope>NUCLEOTIDE SEQUENCE [LARGE SCALE GENOMIC DNA]</scope>
    <source>
        <strain evidence="1 2">KGMB01548</strain>
    </source>
</reference>
<name>A0ABT5UXN2_EUBLI</name>
<keyword evidence="2" id="KW-1185">Reference proteome</keyword>
<sequence>MNELFELFEIDDLFEEVYRVMVEEMEGLFKDEPDRQKAGFQMGIEATLNLVLNTPYLEKMGYGRVIKD</sequence>
<organism evidence="1 2">
    <name type="scientific">Eubacterium limosum</name>
    <dbReference type="NCBI Taxonomy" id="1736"/>
    <lineage>
        <taxon>Bacteria</taxon>
        <taxon>Bacillati</taxon>
        <taxon>Bacillota</taxon>
        <taxon>Clostridia</taxon>
        <taxon>Eubacteriales</taxon>
        <taxon>Eubacteriaceae</taxon>
        <taxon>Eubacterium</taxon>
    </lineage>
</organism>
<proteinExistence type="predicted"/>
<dbReference type="EMBL" id="JAQSVD010000014">
    <property type="protein sequence ID" value="MDE1472312.1"/>
    <property type="molecule type" value="Genomic_DNA"/>
</dbReference>
<evidence type="ECO:0000313" key="1">
    <source>
        <dbReference type="EMBL" id="MDE1472312.1"/>
    </source>
</evidence>
<accession>A0ABT5UXN2</accession>
<protein>
    <submittedName>
        <fullName evidence="1">Uncharacterized protein</fullName>
    </submittedName>
</protein>
<dbReference type="RefSeq" id="WP_274702996.1">
    <property type="nucleotide sequence ID" value="NZ_JAQSVD010000014.1"/>
</dbReference>
<dbReference type="Proteomes" id="UP001215087">
    <property type="component" value="Unassembled WGS sequence"/>
</dbReference>